<name>A0A235F0T6_9RHOO</name>
<evidence type="ECO:0000259" key="2">
    <source>
        <dbReference type="PROSITE" id="PS51898"/>
    </source>
</evidence>
<proteinExistence type="predicted"/>
<dbReference type="InterPro" id="IPR011010">
    <property type="entry name" value="DNA_brk_join_enz"/>
</dbReference>
<dbReference type="OrthoDB" id="6814137at2"/>
<feature type="domain" description="Tyr recombinase" evidence="2">
    <location>
        <begin position="134"/>
        <end position="330"/>
    </location>
</feature>
<dbReference type="PROSITE" id="PS51898">
    <property type="entry name" value="TYR_RECOMBINASE"/>
    <property type="match status" value="1"/>
</dbReference>
<evidence type="ECO:0000313" key="3">
    <source>
        <dbReference type="EMBL" id="OYD54884.1"/>
    </source>
</evidence>
<dbReference type="Gene3D" id="1.10.443.10">
    <property type="entry name" value="Intergrase catalytic core"/>
    <property type="match status" value="1"/>
</dbReference>
<evidence type="ECO:0000313" key="4">
    <source>
        <dbReference type="Proteomes" id="UP000215181"/>
    </source>
</evidence>
<dbReference type="GO" id="GO:0003677">
    <property type="term" value="F:DNA binding"/>
    <property type="evidence" value="ECO:0007669"/>
    <property type="project" value="InterPro"/>
</dbReference>
<comment type="caution">
    <text evidence="3">The sequence shown here is derived from an EMBL/GenBank/DDBJ whole genome shotgun (WGS) entry which is preliminary data.</text>
</comment>
<sequence>MIDCVPQHTTNGHVFMNNYSPALDGRGKPTLPPSAKKYGQAILSTLPMSPASLRITFFIWNKACVKLEENRLTLQTAPASFWRDCALSMSKKEHALRLLGLASSVYSALAADGYVDRDYAQAARALLDEPLSNAPPAFLSEEQAVKLDALLRSTAEDDLRRRDKAMVALCLYAGASPAELIRMTVSCVSAAAHHHLVTFTVPTTFCGKAAMHRRTTPIDDRAQVALVAFTTQLAGRAPQDPAFAGLDRSRLKPIDRTRLYVVVRKLLLEALGDSAEERRQGPQTLRNTWCARMLRAGIPVDTIMQRMGWADIATFYRFRAAWAKFEARCG</sequence>
<dbReference type="GO" id="GO:0006310">
    <property type="term" value="P:DNA recombination"/>
    <property type="evidence" value="ECO:0007669"/>
    <property type="project" value="UniProtKB-KW"/>
</dbReference>
<dbReference type="EMBL" id="NOIH01000004">
    <property type="protein sequence ID" value="OYD54884.1"/>
    <property type="molecule type" value="Genomic_DNA"/>
</dbReference>
<dbReference type="Pfam" id="PF00589">
    <property type="entry name" value="Phage_integrase"/>
    <property type="match status" value="1"/>
</dbReference>
<protein>
    <recommendedName>
        <fullName evidence="2">Tyr recombinase domain-containing protein</fullName>
    </recommendedName>
</protein>
<evidence type="ECO:0000256" key="1">
    <source>
        <dbReference type="ARBA" id="ARBA00023172"/>
    </source>
</evidence>
<keyword evidence="1" id="KW-0233">DNA recombination</keyword>
<gene>
    <name evidence="3" type="ORF">CGK74_05300</name>
</gene>
<dbReference type="InterPro" id="IPR013762">
    <property type="entry name" value="Integrase-like_cat_sf"/>
</dbReference>
<dbReference type="Proteomes" id="UP000215181">
    <property type="component" value="Unassembled WGS sequence"/>
</dbReference>
<dbReference type="CDD" id="cd00397">
    <property type="entry name" value="DNA_BRE_C"/>
    <property type="match status" value="1"/>
</dbReference>
<dbReference type="SUPFAM" id="SSF56349">
    <property type="entry name" value="DNA breaking-rejoining enzymes"/>
    <property type="match status" value="1"/>
</dbReference>
<keyword evidence="4" id="KW-1185">Reference proteome</keyword>
<dbReference type="AlphaFoldDB" id="A0A235F0T6"/>
<accession>A0A235F0T6</accession>
<dbReference type="InterPro" id="IPR002104">
    <property type="entry name" value="Integrase_catalytic"/>
</dbReference>
<reference evidence="3 4" key="1">
    <citation type="submission" date="2017-07" db="EMBL/GenBank/DDBJ databases">
        <title>Thauera sp. KNDSS-Mac4 genome sequence and assembly.</title>
        <authorList>
            <person name="Mayilraj S."/>
        </authorList>
    </citation>
    <scope>NUCLEOTIDE SEQUENCE [LARGE SCALE GENOMIC DNA]</scope>
    <source>
        <strain evidence="3 4">KNDSS-Mac4</strain>
    </source>
</reference>
<organism evidence="3 4">
    <name type="scientific">Thauera propionica</name>
    <dbReference type="NCBI Taxonomy" id="2019431"/>
    <lineage>
        <taxon>Bacteria</taxon>
        <taxon>Pseudomonadati</taxon>
        <taxon>Pseudomonadota</taxon>
        <taxon>Betaproteobacteria</taxon>
        <taxon>Rhodocyclales</taxon>
        <taxon>Zoogloeaceae</taxon>
        <taxon>Thauera</taxon>
    </lineage>
</organism>
<dbReference type="GO" id="GO:0015074">
    <property type="term" value="P:DNA integration"/>
    <property type="evidence" value="ECO:0007669"/>
    <property type="project" value="InterPro"/>
</dbReference>